<dbReference type="EMBL" id="LVVZ01000005">
    <property type="protein sequence ID" value="OKL45182.1"/>
    <property type="molecule type" value="Genomic_DNA"/>
</dbReference>
<keyword evidence="7" id="KW-0067">ATP-binding</keyword>
<evidence type="ECO:0000256" key="3">
    <source>
        <dbReference type="ARBA" id="ARBA00012128"/>
    </source>
</evidence>
<evidence type="ECO:0000256" key="2">
    <source>
        <dbReference type="ARBA" id="ARBA00011738"/>
    </source>
</evidence>
<keyword evidence="10" id="KW-1185">Reference proteome</keyword>
<dbReference type="EC" id="2.7.1.100" evidence="3"/>
<dbReference type="Pfam" id="PF01636">
    <property type="entry name" value="APH"/>
    <property type="match status" value="1"/>
</dbReference>
<keyword evidence="5" id="KW-0547">Nucleotide-binding</keyword>
<protein>
    <recommendedName>
        <fullName evidence="3">S-methyl-5-thioribose kinase</fullName>
        <ecNumber evidence="3">2.7.1.100</ecNumber>
    </recommendedName>
</protein>
<evidence type="ECO:0000256" key="7">
    <source>
        <dbReference type="ARBA" id="ARBA00022840"/>
    </source>
</evidence>
<evidence type="ECO:0000256" key="1">
    <source>
        <dbReference type="ARBA" id="ARBA00010165"/>
    </source>
</evidence>
<dbReference type="SUPFAM" id="SSF56112">
    <property type="entry name" value="Protein kinase-like (PK-like)"/>
    <property type="match status" value="1"/>
</dbReference>
<dbReference type="InterPro" id="IPR002575">
    <property type="entry name" value="Aminoglycoside_PTrfase"/>
</dbReference>
<dbReference type="Gene3D" id="3.90.1200.10">
    <property type="match status" value="1"/>
</dbReference>
<comment type="subunit">
    <text evidence="2">Homodimer.</text>
</comment>
<evidence type="ECO:0000313" key="9">
    <source>
        <dbReference type="EMBL" id="OKL45182.1"/>
    </source>
</evidence>
<evidence type="ECO:0000313" key="10">
    <source>
        <dbReference type="Proteomes" id="UP000185783"/>
    </source>
</evidence>
<dbReference type="RefSeq" id="WP_028480322.1">
    <property type="nucleotide sequence ID" value="NZ_LVVZ01000005.1"/>
</dbReference>
<dbReference type="GO" id="GO:0009086">
    <property type="term" value="P:methionine biosynthetic process"/>
    <property type="evidence" value="ECO:0007669"/>
    <property type="project" value="InterPro"/>
</dbReference>
<sequence>MTVVAPEGYKIQTVETLPSYLVTKLPPELELGGAPESWEVKEVGDGNLNLVFIVSGSRKTIVVKQAVPYVRAAGEGWPLPLTRAFFEFHGLVEERRFAGSTVPEAYFYDDQMALFAMEFLSPHVILRKELIAGKKFPNLAKDIGSFLAHTLFNTSDLGMDPAEKKELVQRFCVNSDLCRITEDLIFTEPFFDAPRNNWTTPQLDDTIKAIWNDAEIIQVAMKYKLKFMSEAQALLHGDLHSGSIMVTEAETKVIDPEFGFYGPMAFDIGNYIGNLFFAYYAQPGHRASEAEVEDYQAWLLGQVTETWQVFEATFRKLWTEKQVGEAYPRILYQDGTHGEALLNAAQDDFFRSLFIDTLANAGLEMHRRIIGFAGVADFKDIEDADLRAGLEKRALKLARQLMVAPESFSGFADVNAYAKQC</sequence>
<comment type="caution">
    <text evidence="9">The sequence shown here is derived from an EMBL/GenBank/DDBJ whole genome shotgun (WGS) entry which is preliminary data.</text>
</comment>
<reference evidence="9 10" key="1">
    <citation type="submission" date="2016-03" db="EMBL/GenBank/DDBJ databases">
        <title>Genome sequence of Nesiotobacter sp. nov., a moderately halophilic alphaproteobacterium isolated from the Yellow Sea, China.</title>
        <authorList>
            <person name="Zhang G."/>
            <person name="Zhang R."/>
        </authorList>
    </citation>
    <scope>NUCLEOTIDE SEQUENCE [LARGE SCALE GENOMIC DNA]</scope>
    <source>
        <strain evidence="9 10">WB1-6</strain>
    </source>
</reference>
<comment type="similarity">
    <text evidence="1">Belongs to the methylthioribose kinase family.</text>
</comment>
<dbReference type="STRING" id="197461.A3843_02210"/>
<feature type="domain" description="Aminoglycoside phosphotransferase" evidence="8">
    <location>
        <begin position="40"/>
        <end position="291"/>
    </location>
</feature>
<dbReference type="NCBIfam" id="TIGR01767">
    <property type="entry name" value="MTRK"/>
    <property type="match status" value="1"/>
</dbReference>
<evidence type="ECO:0000259" key="8">
    <source>
        <dbReference type="Pfam" id="PF01636"/>
    </source>
</evidence>
<evidence type="ECO:0000256" key="6">
    <source>
        <dbReference type="ARBA" id="ARBA00022777"/>
    </source>
</evidence>
<organism evidence="9 10">
    <name type="scientific">Pseudovibrio exalbescens</name>
    <dbReference type="NCBI Taxonomy" id="197461"/>
    <lineage>
        <taxon>Bacteria</taxon>
        <taxon>Pseudomonadati</taxon>
        <taxon>Pseudomonadota</taxon>
        <taxon>Alphaproteobacteria</taxon>
        <taxon>Hyphomicrobiales</taxon>
        <taxon>Stappiaceae</taxon>
        <taxon>Pseudovibrio</taxon>
    </lineage>
</organism>
<keyword evidence="6 9" id="KW-0418">Kinase</keyword>
<dbReference type="PIRSF" id="PIRSF031134">
    <property type="entry name" value="MTRK"/>
    <property type="match status" value="1"/>
</dbReference>
<evidence type="ECO:0000256" key="4">
    <source>
        <dbReference type="ARBA" id="ARBA00022679"/>
    </source>
</evidence>
<dbReference type="GO" id="GO:0046522">
    <property type="term" value="F:S-methyl-5-thioribose kinase activity"/>
    <property type="evidence" value="ECO:0007669"/>
    <property type="project" value="UniProtKB-EC"/>
</dbReference>
<dbReference type="Gene3D" id="3.30.200.20">
    <property type="entry name" value="Phosphorylase Kinase, domain 1"/>
    <property type="match status" value="1"/>
</dbReference>
<name>A0A1U7JKF7_9HYPH</name>
<dbReference type="Proteomes" id="UP000185783">
    <property type="component" value="Unassembled WGS sequence"/>
</dbReference>
<evidence type="ECO:0000256" key="5">
    <source>
        <dbReference type="ARBA" id="ARBA00022741"/>
    </source>
</evidence>
<dbReference type="PANTHER" id="PTHR34273:SF2">
    <property type="entry name" value="METHYLTHIORIBOSE KINASE"/>
    <property type="match status" value="1"/>
</dbReference>
<gene>
    <name evidence="9" type="ORF">A3843_02210</name>
</gene>
<dbReference type="PANTHER" id="PTHR34273">
    <property type="entry name" value="METHYLTHIORIBOSE KINASE"/>
    <property type="match status" value="1"/>
</dbReference>
<dbReference type="GO" id="GO:0005524">
    <property type="term" value="F:ATP binding"/>
    <property type="evidence" value="ECO:0007669"/>
    <property type="project" value="UniProtKB-KW"/>
</dbReference>
<dbReference type="AlphaFoldDB" id="A0A1U7JKF7"/>
<accession>A0A1U7JKF7</accession>
<dbReference type="InterPro" id="IPR011009">
    <property type="entry name" value="Kinase-like_dom_sf"/>
</dbReference>
<keyword evidence="4" id="KW-0808">Transferase</keyword>
<proteinExistence type="inferred from homology"/>
<dbReference type="InterPro" id="IPR009212">
    <property type="entry name" value="Methylthioribose_kinase"/>
</dbReference>